<gene>
    <name evidence="16" type="ORF">J2Z20_002716</name>
</gene>
<comment type="caution">
    <text evidence="16">The sequence shown here is derived from an EMBL/GenBank/DDBJ whole genome shotgun (WGS) entry which is preliminary data.</text>
</comment>
<keyword evidence="4" id="KW-1003">Cell membrane</keyword>
<evidence type="ECO:0000256" key="6">
    <source>
        <dbReference type="ARBA" id="ARBA00022679"/>
    </source>
</evidence>
<evidence type="ECO:0000256" key="9">
    <source>
        <dbReference type="ARBA" id="ARBA00022840"/>
    </source>
</evidence>
<dbReference type="InterPro" id="IPR000014">
    <property type="entry name" value="PAS"/>
</dbReference>
<feature type="domain" description="PAS" evidence="14">
    <location>
        <begin position="248"/>
        <end position="294"/>
    </location>
</feature>
<evidence type="ECO:0000313" key="16">
    <source>
        <dbReference type="EMBL" id="MBP1937801.1"/>
    </source>
</evidence>
<dbReference type="Gene3D" id="3.30.565.10">
    <property type="entry name" value="Histidine kinase-like ATPase, C-terminal domain"/>
    <property type="match status" value="1"/>
</dbReference>
<keyword evidence="12" id="KW-0812">Transmembrane</keyword>
<dbReference type="SUPFAM" id="SSF55874">
    <property type="entry name" value="ATPase domain of HSP90 chaperone/DNA topoisomerase II/histidine kinase"/>
    <property type="match status" value="1"/>
</dbReference>
<feature type="domain" description="HAMP" evidence="15">
    <location>
        <begin position="191"/>
        <end position="243"/>
    </location>
</feature>
<evidence type="ECO:0000256" key="7">
    <source>
        <dbReference type="ARBA" id="ARBA00022741"/>
    </source>
</evidence>
<dbReference type="RefSeq" id="WP_209851094.1">
    <property type="nucleotide sequence ID" value="NZ_CBCRVE010000004.1"/>
</dbReference>
<dbReference type="SUPFAM" id="SSF47384">
    <property type="entry name" value="Homodimeric domain of signal transducing histidine kinase"/>
    <property type="match status" value="1"/>
</dbReference>
<dbReference type="PROSITE" id="PS50109">
    <property type="entry name" value="HIS_KIN"/>
    <property type="match status" value="1"/>
</dbReference>
<comment type="subcellular location">
    <subcellularLocation>
        <location evidence="2">Cell membrane</location>
        <topology evidence="2">Multi-pass membrane protein</topology>
    </subcellularLocation>
</comment>
<dbReference type="PANTHER" id="PTHR45453">
    <property type="entry name" value="PHOSPHATE REGULON SENSOR PROTEIN PHOR"/>
    <property type="match status" value="1"/>
</dbReference>
<dbReference type="InterPro" id="IPR036097">
    <property type="entry name" value="HisK_dim/P_sf"/>
</dbReference>
<dbReference type="Pfam" id="PF00989">
    <property type="entry name" value="PAS"/>
    <property type="match status" value="1"/>
</dbReference>
<dbReference type="Gene3D" id="3.30.450.20">
    <property type="entry name" value="PAS domain"/>
    <property type="match status" value="1"/>
</dbReference>
<dbReference type="CDD" id="cd00130">
    <property type="entry name" value="PAS"/>
    <property type="match status" value="1"/>
</dbReference>
<dbReference type="InterPro" id="IPR035965">
    <property type="entry name" value="PAS-like_dom_sf"/>
</dbReference>
<evidence type="ECO:0000256" key="4">
    <source>
        <dbReference type="ARBA" id="ARBA00022475"/>
    </source>
</evidence>
<dbReference type="InterPro" id="IPR013767">
    <property type="entry name" value="PAS_fold"/>
</dbReference>
<keyword evidence="11 12" id="KW-0472">Membrane</keyword>
<evidence type="ECO:0000256" key="1">
    <source>
        <dbReference type="ARBA" id="ARBA00000085"/>
    </source>
</evidence>
<dbReference type="EMBL" id="JAGGKP010000007">
    <property type="protein sequence ID" value="MBP1937801.1"/>
    <property type="molecule type" value="Genomic_DNA"/>
</dbReference>
<evidence type="ECO:0000259" key="14">
    <source>
        <dbReference type="PROSITE" id="PS50112"/>
    </source>
</evidence>
<dbReference type="Proteomes" id="UP001519273">
    <property type="component" value="Unassembled WGS sequence"/>
</dbReference>
<dbReference type="SUPFAM" id="SSF55785">
    <property type="entry name" value="PYP-like sensor domain (PAS domain)"/>
    <property type="match status" value="1"/>
</dbReference>
<dbReference type="Pfam" id="PF00512">
    <property type="entry name" value="HisKA"/>
    <property type="match status" value="1"/>
</dbReference>
<name>A0ABS4H5K9_9BACL</name>
<dbReference type="PANTHER" id="PTHR45453:SF1">
    <property type="entry name" value="PHOSPHATE REGULON SENSOR PROTEIN PHOR"/>
    <property type="match status" value="1"/>
</dbReference>
<evidence type="ECO:0000313" key="17">
    <source>
        <dbReference type="Proteomes" id="UP001519273"/>
    </source>
</evidence>
<dbReference type="InterPro" id="IPR003660">
    <property type="entry name" value="HAMP_dom"/>
</dbReference>
<dbReference type="Pfam" id="PF00672">
    <property type="entry name" value="HAMP"/>
    <property type="match status" value="1"/>
</dbReference>
<dbReference type="PRINTS" id="PR00344">
    <property type="entry name" value="BCTRLSENSOR"/>
</dbReference>
<evidence type="ECO:0000256" key="10">
    <source>
        <dbReference type="ARBA" id="ARBA00023012"/>
    </source>
</evidence>
<keyword evidence="8 16" id="KW-0418">Kinase</keyword>
<evidence type="ECO:0000256" key="2">
    <source>
        <dbReference type="ARBA" id="ARBA00004651"/>
    </source>
</evidence>
<evidence type="ECO:0000256" key="3">
    <source>
        <dbReference type="ARBA" id="ARBA00012438"/>
    </source>
</evidence>
<dbReference type="GO" id="GO:0004673">
    <property type="term" value="F:protein histidine kinase activity"/>
    <property type="evidence" value="ECO:0007669"/>
    <property type="project" value="UniProtKB-EC"/>
</dbReference>
<dbReference type="CDD" id="cd16922">
    <property type="entry name" value="HATPase_EvgS-ArcB-TorS-like"/>
    <property type="match status" value="1"/>
</dbReference>
<dbReference type="SMART" id="SM00388">
    <property type="entry name" value="HisKA"/>
    <property type="match status" value="1"/>
</dbReference>
<dbReference type="PROSITE" id="PS50885">
    <property type="entry name" value="HAMP"/>
    <property type="match status" value="1"/>
</dbReference>
<dbReference type="SUPFAM" id="SSF158472">
    <property type="entry name" value="HAMP domain-like"/>
    <property type="match status" value="1"/>
</dbReference>
<evidence type="ECO:0000259" key="13">
    <source>
        <dbReference type="PROSITE" id="PS50109"/>
    </source>
</evidence>
<dbReference type="Gene3D" id="6.10.340.10">
    <property type="match status" value="1"/>
</dbReference>
<dbReference type="PROSITE" id="PS50112">
    <property type="entry name" value="PAS"/>
    <property type="match status" value="1"/>
</dbReference>
<dbReference type="InterPro" id="IPR005467">
    <property type="entry name" value="His_kinase_dom"/>
</dbReference>
<dbReference type="CDD" id="cd06225">
    <property type="entry name" value="HAMP"/>
    <property type="match status" value="1"/>
</dbReference>
<comment type="catalytic activity">
    <reaction evidence="1">
        <text>ATP + protein L-histidine = ADP + protein N-phospho-L-histidine.</text>
        <dbReference type="EC" id="2.7.13.3"/>
    </reaction>
</comment>
<dbReference type="Pfam" id="PF02518">
    <property type="entry name" value="HATPase_c"/>
    <property type="match status" value="1"/>
</dbReference>
<dbReference type="InterPro" id="IPR031967">
    <property type="entry name" value="PhoR_single_Cache-like_dom"/>
</dbReference>
<keyword evidence="10" id="KW-0902">Two-component regulatory system</keyword>
<keyword evidence="7" id="KW-0547">Nucleotide-binding</keyword>
<protein>
    <recommendedName>
        <fullName evidence="3">histidine kinase</fullName>
        <ecNumber evidence="3">2.7.13.3</ecNumber>
    </recommendedName>
</protein>
<evidence type="ECO:0000256" key="5">
    <source>
        <dbReference type="ARBA" id="ARBA00022553"/>
    </source>
</evidence>
<proteinExistence type="predicted"/>
<reference evidence="16 17" key="1">
    <citation type="submission" date="2021-03" db="EMBL/GenBank/DDBJ databases">
        <title>Genomic Encyclopedia of Type Strains, Phase IV (KMG-IV): sequencing the most valuable type-strain genomes for metagenomic binning, comparative biology and taxonomic classification.</title>
        <authorList>
            <person name="Goeker M."/>
        </authorList>
    </citation>
    <scope>NUCLEOTIDE SEQUENCE [LARGE SCALE GENOMIC DNA]</scope>
    <source>
        <strain evidence="16 17">DSM 23491</strain>
    </source>
</reference>
<feature type="transmembrane region" description="Helical" evidence="12">
    <location>
        <begin position="168"/>
        <end position="190"/>
    </location>
</feature>
<evidence type="ECO:0000259" key="15">
    <source>
        <dbReference type="PROSITE" id="PS50885"/>
    </source>
</evidence>
<keyword evidence="9" id="KW-0067">ATP-binding</keyword>
<dbReference type="SMART" id="SM00091">
    <property type="entry name" value="PAS"/>
    <property type="match status" value="1"/>
</dbReference>
<dbReference type="InterPro" id="IPR003594">
    <property type="entry name" value="HATPase_dom"/>
</dbReference>
<sequence>MKPFRIRLTVMLMILIGVSVLAAGLTMAKVFEDSHVEALEENMTREINLLQSTFSFITPTDPNTIQYYTESAKKIASLTDSRVTFILKDGKVIGDSESDPLKMENHANREEIVSAKKDGVGYAIRHSHTLGENMLYVAEPVHSITGFDGYIRLSMSLAAVDAGLLKGWTVMIIGLIILFLAAVVVSYYVATGLTRPIEHITKVANQISNLDYNARVKLQRKDEIGQLGQAINGMADSLQNQLTRIRDNEDLLQNVLANMTNGIVMVDASGMIALVNREAERILQIKAEQVMGKSYNELKRYYELTKLIREGIVHRVRMHEEHSIFDPVEKLLAIDGVPMFDDNGTYRGMLFLLQDVTAIRRLERMRSEFVANVSHELKTPIAAVRGFAETLLSGGVTDEETAKSFLQIIYDESERLNRLIGDILELSKIESKRASLELSPVHLHSFFETVFEMMNTVAEKKHIRLKMDIPAELYIEADEDRIRQIFVNLLSNAINYTQEGGQVKVTAQSINEGQENEKVRFTVSDTGIGIPKKDLPRIFERFYRVDKARSRNSGGTGLGLSIVKHLVEMHHGTISVESELGIGTTFIIELPLVQEVEASM</sequence>
<accession>A0ABS4H5K9</accession>
<evidence type="ECO:0000256" key="12">
    <source>
        <dbReference type="SAM" id="Phobius"/>
    </source>
</evidence>
<dbReference type="SMART" id="SM00304">
    <property type="entry name" value="HAMP"/>
    <property type="match status" value="1"/>
</dbReference>
<evidence type="ECO:0000256" key="11">
    <source>
        <dbReference type="ARBA" id="ARBA00023136"/>
    </source>
</evidence>
<evidence type="ECO:0000256" key="8">
    <source>
        <dbReference type="ARBA" id="ARBA00022777"/>
    </source>
</evidence>
<feature type="domain" description="Histidine kinase" evidence="13">
    <location>
        <begin position="372"/>
        <end position="594"/>
    </location>
</feature>
<dbReference type="NCBIfam" id="TIGR00229">
    <property type="entry name" value="sensory_box"/>
    <property type="match status" value="1"/>
</dbReference>
<dbReference type="Gene3D" id="1.10.287.130">
    <property type="match status" value="1"/>
</dbReference>
<keyword evidence="12" id="KW-1133">Transmembrane helix</keyword>
<organism evidence="16 17">
    <name type="scientific">Paenibacillus sediminis</name>
    <dbReference type="NCBI Taxonomy" id="664909"/>
    <lineage>
        <taxon>Bacteria</taxon>
        <taxon>Bacillati</taxon>
        <taxon>Bacillota</taxon>
        <taxon>Bacilli</taxon>
        <taxon>Bacillales</taxon>
        <taxon>Paenibacillaceae</taxon>
        <taxon>Paenibacillus</taxon>
    </lineage>
</organism>
<dbReference type="InterPro" id="IPR004358">
    <property type="entry name" value="Sig_transdc_His_kin-like_C"/>
</dbReference>
<dbReference type="InterPro" id="IPR003661">
    <property type="entry name" value="HisK_dim/P_dom"/>
</dbReference>
<dbReference type="InterPro" id="IPR050351">
    <property type="entry name" value="BphY/WalK/GraS-like"/>
</dbReference>
<dbReference type="SMART" id="SM00387">
    <property type="entry name" value="HATPase_c"/>
    <property type="match status" value="1"/>
</dbReference>
<dbReference type="CDD" id="cd00082">
    <property type="entry name" value="HisKA"/>
    <property type="match status" value="1"/>
</dbReference>
<dbReference type="InterPro" id="IPR036890">
    <property type="entry name" value="HATPase_C_sf"/>
</dbReference>
<dbReference type="NCBIfam" id="NF046044">
    <property type="entry name" value="PnpS"/>
    <property type="match status" value="1"/>
</dbReference>
<keyword evidence="5" id="KW-0597">Phosphoprotein</keyword>
<keyword evidence="6 16" id="KW-0808">Transferase</keyword>
<dbReference type="EC" id="2.7.13.3" evidence="3"/>
<dbReference type="Pfam" id="PF16736">
    <property type="entry name" value="sCache_like"/>
    <property type="match status" value="1"/>
</dbReference>
<keyword evidence="17" id="KW-1185">Reference proteome</keyword>